<dbReference type="RefSeq" id="WP_129188373.1">
    <property type="nucleotide sequence ID" value="NZ_CP035491.1"/>
</dbReference>
<accession>A0A4P6F943</accession>
<evidence type="ECO:0000256" key="3">
    <source>
        <dbReference type="ARBA" id="ARBA00023125"/>
    </source>
</evidence>
<proteinExistence type="predicted"/>
<dbReference type="Gene3D" id="3.40.50.2300">
    <property type="match status" value="2"/>
</dbReference>
<dbReference type="InterPro" id="IPR046335">
    <property type="entry name" value="LacI/GalR-like_sensor"/>
</dbReference>
<dbReference type="Proteomes" id="UP000291259">
    <property type="component" value="Chromosome"/>
</dbReference>
<dbReference type="KEGG" id="agf:ET445_02025"/>
<evidence type="ECO:0000256" key="4">
    <source>
        <dbReference type="ARBA" id="ARBA00023163"/>
    </source>
</evidence>
<protein>
    <submittedName>
        <fullName evidence="7">LacI family transcriptional regulator</fullName>
    </submittedName>
</protein>
<reference evidence="7 8" key="1">
    <citation type="submission" date="2019-01" db="EMBL/GenBank/DDBJ databases">
        <title>Genome sequencing of strain FW100M-8.</title>
        <authorList>
            <person name="Heo J."/>
            <person name="Kim S.-J."/>
            <person name="Kim J.-S."/>
            <person name="Hong S.-B."/>
            <person name="Kwon S.-W."/>
        </authorList>
    </citation>
    <scope>NUCLEOTIDE SEQUENCE [LARGE SCALE GENOMIC DNA]</scope>
    <source>
        <strain evidence="7 8">FW100M-8</strain>
    </source>
</reference>
<evidence type="ECO:0000256" key="1">
    <source>
        <dbReference type="ARBA" id="ARBA00022491"/>
    </source>
</evidence>
<organism evidence="7 8">
    <name type="scientific">Agromyces protaetiae</name>
    <dbReference type="NCBI Taxonomy" id="2509455"/>
    <lineage>
        <taxon>Bacteria</taxon>
        <taxon>Bacillati</taxon>
        <taxon>Actinomycetota</taxon>
        <taxon>Actinomycetes</taxon>
        <taxon>Micrococcales</taxon>
        <taxon>Microbacteriaceae</taxon>
        <taxon>Agromyces</taxon>
    </lineage>
</organism>
<dbReference type="OrthoDB" id="3288692at2"/>
<evidence type="ECO:0000259" key="6">
    <source>
        <dbReference type="Pfam" id="PF13377"/>
    </source>
</evidence>
<feature type="region of interest" description="Disordered" evidence="5">
    <location>
        <begin position="122"/>
        <end position="146"/>
    </location>
</feature>
<feature type="domain" description="Transcriptional regulator LacI/GalR-like sensor" evidence="6">
    <location>
        <begin position="21"/>
        <end position="121"/>
    </location>
</feature>
<dbReference type="PANTHER" id="PTHR30146:SF148">
    <property type="entry name" value="HTH-TYPE TRANSCRIPTIONAL REPRESSOR PURR-RELATED"/>
    <property type="match status" value="1"/>
</dbReference>
<feature type="compositionally biased region" description="Basic residues" evidence="5">
    <location>
        <begin position="14"/>
        <end position="31"/>
    </location>
</feature>
<evidence type="ECO:0000313" key="7">
    <source>
        <dbReference type="EMBL" id="QAY72294.1"/>
    </source>
</evidence>
<keyword evidence="1" id="KW-0678">Repressor</keyword>
<evidence type="ECO:0000313" key="8">
    <source>
        <dbReference type="Proteomes" id="UP000291259"/>
    </source>
</evidence>
<keyword evidence="8" id="KW-1185">Reference proteome</keyword>
<feature type="region of interest" description="Disordered" evidence="5">
    <location>
        <begin position="1"/>
        <end position="33"/>
    </location>
</feature>
<dbReference type="AlphaFoldDB" id="A0A4P6F943"/>
<gene>
    <name evidence="7" type="ORF">ET445_02025</name>
</gene>
<dbReference type="Pfam" id="PF13377">
    <property type="entry name" value="Peripla_BP_3"/>
    <property type="match status" value="1"/>
</dbReference>
<dbReference type="EMBL" id="CP035491">
    <property type="protein sequence ID" value="QAY72294.1"/>
    <property type="molecule type" value="Genomic_DNA"/>
</dbReference>
<keyword evidence="2" id="KW-0805">Transcription regulation</keyword>
<sequence length="172" mass="17842">MVAGAPLRGDARGRRLLRRRPRRTRSRHARRAGGNGVAEAALATGATAVIAYNDLVAAGLLARWRDLEVRVPEQVSLVGVDNTSVTELFLPRLTSVGPDLRVLGETAIDLLLDRIEARGTAAGASANGATGDPDASKGDPETSADALTAIAAPRELPGVLEVRGSTGPAPVR</sequence>
<dbReference type="GO" id="GO:0000976">
    <property type="term" value="F:transcription cis-regulatory region binding"/>
    <property type="evidence" value="ECO:0007669"/>
    <property type="project" value="TreeGrafter"/>
</dbReference>
<feature type="compositionally biased region" description="Low complexity" evidence="5">
    <location>
        <begin position="122"/>
        <end position="131"/>
    </location>
</feature>
<evidence type="ECO:0000256" key="2">
    <source>
        <dbReference type="ARBA" id="ARBA00023015"/>
    </source>
</evidence>
<evidence type="ECO:0000256" key="5">
    <source>
        <dbReference type="SAM" id="MobiDB-lite"/>
    </source>
</evidence>
<keyword evidence="4" id="KW-0804">Transcription</keyword>
<dbReference type="GO" id="GO:0003700">
    <property type="term" value="F:DNA-binding transcription factor activity"/>
    <property type="evidence" value="ECO:0007669"/>
    <property type="project" value="TreeGrafter"/>
</dbReference>
<name>A0A4P6F943_9MICO</name>
<keyword evidence="3" id="KW-0238">DNA-binding</keyword>
<dbReference type="PANTHER" id="PTHR30146">
    <property type="entry name" value="LACI-RELATED TRANSCRIPTIONAL REPRESSOR"/>
    <property type="match status" value="1"/>
</dbReference>
<dbReference type="SUPFAM" id="SSF53822">
    <property type="entry name" value="Periplasmic binding protein-like I"/>
    <property type="match status" value="1"/>
</dbReference>
<dbReference type="InterPro" id="IPR028082">
    <property type="entry name" value="Peripla_BP_I"/>
</dbReference>